<accession>A0A1E4U148</accession>
<protein>
    <recommendedName>
        <fullName evidence="6">Major facilitator superfamily (MFS) profile domain-containing protein</fullName>
    </recommendedName>
</protein>
<dbReference type="PROSITE" id="PS50850">
    <property type="entry name" value="MFS"/>
    <property type="match status" value="1"/>
</dbReference>
<feature type="transmembrane region" description="Helical" evidence="5">
    <location>
        <begin position="53"/>
        <end position="73"/>
    </location>
</feature>
<evidence type="ECO:0000256" key="4">
    <source>
        <dbReference type="ARBA" id="ARBA00023136"/>
    </source>
</evidence>
<dbReference type="Gene3D" id="1.20.1250.20">
    <property type="entry name" value="MFS general substrate transporter like domains"/>
    <property type="match status" value="1"/>
</dbReference>
<evidence type="ECO:0000259" key="6">
    <source>
        <dbReference type="PROSITE" id="PS50850"/>
    </source>
</evidence>
<feature type="transmembrane region" description="Helical" evidence="5">
    <location>
        <begin position="20"/>
        <end position="41"/>
    </location>
</feature>
<dbReference type="InterPro" id="IPR011701">
    <property type="entry name" value="MFS"/>
</dbReference>
<keyword evidence="3 5" id="KW-1133">Transmembrane helix</keyword>
<feature type="transmembrane region" description="Helical" evidence="5">
    <location>
        <begin position="350"/>
        <end position="377"/>
    </location>
</feature>
<keyword evidence="8" id="KW-1185">Reference proteome</keyword>
<dbReference type="OrthoDB" id="3936150at2759"/>
<name>A0A1E4U148_PACTA</name>
<dbReference type="Pfam" id="PF07690">
    <property type="entry name" value="MFS_1"/>
    <property type="match status" value="1"/>
</dbReference>
<feature type="domain" description="Major facilitator superfamily (MFS) profile" evidence="6">
    <location>
        <begin position="20"/>
        <end position="447"/>
    </location>
</feature>
<sequence>MSIDNPHHPYHWPVWQKYGIVVVYCMLQVFVTLTSTTYVGVEWIVEEKFNVGAQVATLGQSMFILGTAVGPAFLGPLSDVSGRKWVYVGSMIFYLLINIGCALPRNMAMLAIFMFMAGAAGSTALSNVAGTIGDLFVNSDSASQPMAIFVMSANVGPSIGSPIGEWIGDNEHMGLPWIFWINVIFAGFFAIILCFLPETLPRVVISRELKKEGEDPEAVVKVEANVFQEISFVFIMALKILVTEPVVLFLGLYNGFAYGLLFLYLDGVFSVFVYNNGLSYVGADLTYLNFVVGVVIMFCFVPVQTYFYKRAKAKNGGVGQPEYRFITSLVTVWGFPISLFWFAFTSDGSVNYWSCIVAGALLGFSDPLLWLAMLNYITDSYPDVTGSAIAAFTIPSFAIAAALAHAGVAMFDNMSTTWGFATLAFISLGIVALIYLLYFMGPKIRSKSKLARKF</sequence>
<dbReference type="GO" id="GO:0022857">
    <property type="term" value="F:transmembrane transporter activity"/>
    <property type="evidence" value="ECO:0007669"/>
    <property type="project" value="InterPro"/>
</dbReference>
<feature type="transmembrane region" description="Helical" evidence="5">
    <location>
        <begin position="417"/>
        <end position="439"/>
    </location>
</feature>
<dbReference type="GO" id="GO:0005886">
    <property type="term" value="C:plasma membrane"/>
    <property type="evidence" value="ECO:0007669"/>
    <property type="project" value="TreeGrafter"/>
</dbReference>
<dbReference type="CDD" id="cd17323">
    <property type="entry name" value="MFS_Tpo1_MDR_like"/>
    <property type="match status" value="1"/>
</dbReference>
<evidence type="ECO:0000256" key="3">
    <source>
        <dbReference type="ARBA" id="ARBA00022989"/>
    </source>
</evidence>
<dbReference type="EMBL" id="KV454011">
    <property type="protein sequence ID" value="ODV97726.1"/>
    <property type="molecule type" value="Genomic_DNA"/>
</dbReference>
<dbReference type="PANTHER" id="PTHR23502:SF36">
    <property type="entry name" value="MEMBRANE TRANSPORTER"/>
    <property type="match status" value="1"/>
</dbReference>
<keyword evidence="2 5" id="KW-0812">Transmembrane</keyword>
<dbReference type="SUPFAM" id="SSF103473">
    <property type="entry name" value="MFS general substrate transporter"/>
    <property type="match status" value="1"/>
</dbReference>
<proteinExistence type="predicted"/>
<feature type="transmembrane region" description="Helical" evidence="5">
    <location>
        <begin position="110"/>
        <end position="129"/>
    </location>
</feature>
<dbReference type="AlphaFoldDB" id="A0A1E4U148"/>
<dbReference type="STRING" id="669874.A0A1E4U148"/>
<feature type="transmembrane region" description="Helical" evidence="5">
    <location>
        <begin position="285"/>
        <end position="303"/>
    </location>
</feature>
<comment type="subcellular location">
    <subcellularLocation>
        <location evidence="1">Membrane</location>
        <topology evidence="1">Multi-pass membrane protein</topology>
    </subcellularLocation>
</comment>
<reference evidence="8" key="1">
    <citation type="submission" date="2016-05" db="EMBL/GenBank/DDBJ databases">
        <title>Comparative genomics of biotechnologically important yeasts.</title>
        <authorList>
            <consortium name="DOE Joint Genome Institute"/>
            <person name="Riley R."/>
            <person name="Haridas S."/>
            <person name="Wolfe K.H."/>
            <person name="Lopes M.R."/>
            <person name="Hittinger C.T."/>
            <person name="Goker M."/>
            <person name="Salamov A."/>
            <person name="Wisecaver J."/>
            <person name="Long T.M."/>
            <person name="Aerts A.L."/>
            <person name="Barry K."/>
            <person name="Choi C."/>
            <person name="Clum A."/>
            <person name="Coughlan A.Y."/>
            <person name="Deshpande S."/>
            <person name="Douglass A.P."/>
            <person name="Hanson S.J."/>
            <person name="Klenk H.-P."/>
            <person name="Labutti K."/>
            <person name="Lapidus A."/>
            <person name="Lindquist E."/>
            <person name="Lipzen A."/>
            <person name="Meier-Kolthoff J.P."/>
            <person name="Ohm R.A."/>
            <person name="Otillar R.P."/>
            <person name="Pangilinan J."/>
            <person name="Peng Y."/>
            <person name="Rokas A."/>
            <person name="Rosa C.A."/>
            <person name="Scheuner C."/>
            <person name="Sibirny A.A."/>
            <person name="Slot J.C."/>
            <person name="Stielow J.B."/>
            <person name="Sun H."/>
            <person name="Kurtzman C.P."/>
            <person name="Blackwell M."/>
            <person name="Grigoriev I.V."/>
            <person name="Jeffries T.W."/>
        </authorList>
    </citation>
    <scope>NUCLEOTIDE SEQUENCE [LARGE SCALE GENOMIC DNA]</scope>
    <source>
        <strain evidence="8">NRRL Y-2460</strain>
    </source>
</reference>
<evidence type="ECO:0000256" key="5">
    <source>
        <dbReference type="SAM" id="Phobius"/>
    </source>
</evidence>
<keyword evidence="4 5" id="KW-0472">Membrane</keyword>
<feature type="transmembrane region" description="Helical" evidence="5">
    <location>
        <begin position="323"/>
        <end position="344"/>
    </location>
</feature>
<evidence type="ECO:0000256" key="1">
    <source>
        <dbReference type="ARBA" id="ARBA00004141"/>
    </source>
</evidence>
<feature type="transmembrane region" description="Helical" evidence="5">
    <location>
        <begin position="389"/>
        <end position="411"/>
    </location>
</feature>
<feature type="transmembrane region" description="Helical" evidence="5">
    <location>
        <begin position="85"/>
        <end position="103"/>
    </location>
</feature>
<evidence type="ECO:0000313" key="7">
    <source>
        <dbReference type="EMBL" id="ODV97726.1"/>
    </source>
</evidence>
<dbReference type="PANTHER" id="PTHR23502">
    <property type="entry name" value="MAJOR FACILITATOR SUPERFAMILY"/>
    <property type="match status" value="1"/>
</dbReference>
<evidence type="ECO:0000313" key="8">
    <source>
        <dbReference type="Proteomes" id="UP000094236"/>
    </source>
</evidence>
<evidence type="ECO:0000256" key="2">
    <source>
        <dbReference type="ARBA" id="ARBA00022692"/>
    </source>
</evidence>
<dbReference type="Proteomes" id="UP000094236">
    <property type="component" value="Unassembled WGS sequence"/>
</dbReference>
<dbReference type="InterPro" id="IPR020846">
    <property type="entry name" value="MFS_dom"/>
</dbReference>
<feature type="transmembrane region" description="Helical" evidence="5">
    <location>
        <begin position="177"/>
        <end position="196"/>
    </location>
</feature>
<dbReference type="InterPro" id="IPR036259">
    <property type="entry name" value="MFS_trans_sf"/>
</dbReference>
<gene>
    <name evidence="7" type="ORF">PACTADRAFT_37810</name>
</gene>
<organism evidence="7 8">
    <name type="scientific">Pachysolen tannophilus NRRL Y-2460</name>
    <dbReference type="NCBI Taxonomy" id="669874"/>
    <lineage>
        <taxon>Eukaryota</taxon>
        <taxon>Fungi</taxon>
        <taxon>Dikarya</taxon>
        <taxon>Ascomycota</taxon>
        <taxon>Saccharomycotina</taxon>
        <taxon>Pichiomycetes</taxon>
        <taxon>Pachysolenaceae</taxon>
        <taxon>Pachysolen</taxon>
    </lineage>
</organism>